<dbReference type="InterPro" id="IPR046817">
    <property type="entry name" value="MmeI_N"/>
</dbReference>
<gene>
    <name evidence="12" type="ORF">I601_2240</name>
</gene>
<dbReference type="Gene3D" id="3.40.50.150">
    <property type="entry name" value="Vaccinia Virus protein VP39"/>
    <property type="match status" value="1"/>
</dbReference>
<proteinExistence type="predicted"/>
<evidence type="ECO:0000256" key="3">
    <source>
        <dbReference type="ARBA" id="ARBA00022679"/>
    </source>
</evidence>
<dbReference type="Pfam" id="PF20466">
    <property type="entry name" value="MmeI_TRD"/>
    <property type="match status" value="1"/>
</dbReference>
<evidence type="ECO:0000256" key="5">
    <source>
        <dbReference type="SAM" id="MobiDB-lite"/>
    </source>
</evidence>
<feature type="domain" description="MmeI-like N-terminal" evidence="7">
    <location>
        <begin position="625"/>
        <end position="801"/>
    </location>
</feature>
<dbReference type="InterPro" id="IPR029063">
    <property type="entry name" value="SAM-dependent_MTases_sf"/>
</dbReference>
<dbReference type="InterPro" id="IPR046819">
    <property type="entry name" value="MmeI_hel"/>
</dbReference>
<dbReference type="InterPro" id="IPR046818">
    <property type="entry name" value="MmeI_C"/>
</dbReference>
<keyword evidence="13" id="KW-1185">Reference proteome</keyword>
<evidence type="ECO:0000256" key="2">
    <source>
        <dbReference type="ARBA" id="ARBA00022603"/>
    </source>
</evidence>
<dbReference type="PANTHER" id="PTHR33841:SF1">
    <property type="entry name" value="DNA METHYLTRANSFERASE A"/>
    <property type="match status" value="1"/>
</dbReference>
<comment type="catalytic activity">
    <reaction evidence="4">
        <text>a 2'-deoxyadenosine in DNA + S-adenosyl-L-methionine = an N(6)-methyl-2'-deoxyadenosine in DNA + S-adenosyl-L-homocysteine + H(+)</text>
        <dbReference type="Rhea" id="RHEA:15197"/>
        <dbReference type="Rhea" id="RHEA-COMP:12418"/>
        <dbReference type="Rhea" id="RHEA-COMP:12419"/>
        <dbReference type="ChEBI" id="CHEBI:15378"/>
        <dbReference type="ChEBI" id="CHEBI:57856"/>
        <dbReference type="ChEBI" id="CHEBI:59789"/>
        <dbReference type="ChEBI" id="CHEBI:90615"/>
        <dbReference type="ChEBI" id="CHEBI:90616"/>
        <dbReference type="EC" id="2.1.1.72"/>
    </reaction>
</comment>
<dbReference type="Pfam" id="PF20473">
    <property type="entry name" value="MmeI_Mtase"/>
    <property type="match status" value="1"/>
</dbReference>
<evidence type="ECO:0000313" key="12">
    <source>
        <dbReference type="EMBL" id="ANH38665.1"/>
    </source>
</evidence>
<dbReference type="InterPro" id="IPR046820">
    <property type="entry name" value="MmeI_TRD"/>
</dbReference>
<dbReference type="GO" id="GO:0032259">
    <property type="term" value="P:methylation"/>
    <property type="evidence" value="ECO:0007669"/>
    <property type="project" value="UniProtKB-KW"/>
</dbReference>
<dbReference type="EC" id="2.1.1.72" evidence="1"/>
<dbReference type="PANTHER" id="PTHR33841">
    <property type="entry name" value="DNA METHYLTRANSFERASE YEEA-RELATED"/>
    <property type="match status" value="1"/>
</dbReference>
<dbReference type="Pfam" id="PF13482">
    <property type="entry name" value="RNase_H_2"/>
    <property type="match status" value="1"/>
</dbReference>
<dbReference type="InterPro" id="IPR038720">
    <property type="entry name" value="YprB_RNase_H-like_dom"/>
</dbReference>
<reference evidence="12 13" key="1">
    <citation type="submission" date="2016-03" db="EMBL/GenBank/DDBJ databases">
        <title>Complete genome sequence of a soil Actinobacterium, Nocardioides dokdonensis FR1436.</title>
        <authorList>
            <person name="Kwon S.-K."/>
            <person name="Kim K."/>
            <person name="Kim J.F."/>
        </authorList>
    </citation>
    <scope>NUCLEOTIDE SEQUENCE [LARGE SCALE GENOMIC DNA]</scope>
    <source>
        <strain evidence="12 13">FR1436</strain>
    </source>
</reference>
<evidence type="ECO:0000259" key="11">
    <source>
        <dbReference type="Pfam" id="PF20473"/>
    </source>
</evidence>
<dbReference type="Proteomes" id="UP000077868">
    <property type="component" value="Chromosome"/>
</dbReference>
<dbReference type="Pfam" id="PF20465">
    <property type="entry name" value="MmeI_hel"/>
    <property type="match status" value="1"/>
</dbReference>
<dbReference type="EMBL" id="CP015079">
    <property type="protein sequence ID" value="ANH38665.1"/>
    <property type="molecule type" value="Genomic_DNA"/>
</dbReference>
<accession>A0A1A9GMI3</accession>
<dbReference type="REBASE" id="153079">
    <property type="entry name" value="Ndo1436ORF2240P"/>
</dbReference>
<dbReference type="KEGG" id="ndk:I601_2240"/>
<dbReference type="Pfam" id="PF20464">
    <property type="entry name" value="MmeI_N"/>
    <property type="match status" value="1"/>
</dbReference>
<evidence type="ECO:0000259" key="7">
    <source>
        <dbReference type="Pfam" id="PF20464"/>
    </source>
</evidence>
<evidence type="ECO:0000256" key="4">
    <source>
        <dbReference type="ARBA" id="ARBA00047942"/>
    </source>
</evidence>
<dbReference type="InterPro" id="IPR046816">
    <property type="entry name" value="MmeI_Mtase"/>
</dbReference>
<feature type="domain" description="MmeI-like helicase spacer" evidence="8">
    <location>
        <begin position="825"/>
        <end position="901"/>
    </location>
</feature>
<organism evidence="12 13">
    <name type="scientific">Nocardioides dokdonensis FR1436</name>
    <dbReference type="NCBI Taxonomy" id="1300347"/>
    <lineage>
        <taxon>Bacteria</taxon>
        <taxon>Bacillati</taxon>
        <taxon>Actinomycetota</taxon>
        <taxon>Actinomycetes</taxon>
        <taxon>Propionibacteriales</taxon>
        <taxon>Nocardioidaceae</taxon>
        <taxon>Nocardioides</taxon>
    </lineage>
</organism>
<evidence type="ECO:0000259" key="8">
    <source>
        <dbReference type="Pfam" id="PF20465"/>
    </source>
</evidence>
<feature type="domain" description="MmeI-like C-terminal" evidence="10">
    <location>
        <begin position="1479"/>
        <end position="1554"/>
    </location>
</feature>
<name>A0A1A9GMI3_9ACTN</name>
<dbReference type="Pfam" id="PF20467">
    <property type="entry name" value="MmeI_C"/>
    <property type="match status" value="1"/>
</dbReference>
<dbReference type="STRING" id="1300347.I601_2240"/>
<dbReference type="InterPro" id="IPR050953">
    <property type="entry name" value="N4_N6_ade-DNA_methylase"/>
</dbReference>
<dbReference type="GO" id="GO:0009007">
    <property type="term" value="F:site-specific DNA-methyltransferase (adenine-specific) activity"/>
    <property type="evidence" value="ECO:0007669"/>
    <property type="project" value="UniProtKB-EC"/>
</dbReference>
<feature type="domain" description="MmeI-like target recognition" evidence="9">
    <location>
        <begin position="1271"/>
        <end position="1472"/>
    </location>
</feature>
<sequence>MEDGRVFEDQTVVPMLVAALGGRCVAIDSGDHGVDKPRRIAETLAAMEAGVPVIIGAQLPDDTVGGRTGSPDVLMRTTPDGTEAKYLPADIKHHTSLKPAKRVVARVSRLGAGFAVSDAPGWTPMTSHRAGDGMQLAHYTRMLQAMGRHPGTDMLLGAVLGTSDFAQVTGERYGFVWYDLSALTEKTPSKSSDTRWAKRSVLNVYDHQFAFRQKVAAAARAGETLVVPFGKDECAHCPYQDWCEDYAGEQDVSFAITVGRLSDREWRYLYDQKLGTTDALASADPTDPALLSGYLRVASHLPAPESRLATAVRRARMHRDDIALELTAPDGFEVPGADVEVDFDVEWHPDDGHVYQWGARVRYDSNEATATYDHTVMSFDILDDATAYDLAQDFFAWMEGFVADQEAQGRTVGIYHWTTPETRVATKVLGGERAERLFEGRFVDLKALMATHFFARDGFSLKKIAPLFDFTWRAPDAGGDVSVLKIEQARNAADPETAQAAREWLLAYNEDDCAAQAAIRDGLKMMLDQLPSDSETSDKSSVAAPSPDLPHTSNDAATTTPKTAIEPEVVRSRPSTQGEPVPPTEALTPAESQPAGPAVGRAATQPVGRDGRLLSLNEMRRRVAQFVIDYSGVTSERQNTGDFWKAFMRCYGVEDSYLHGVTFEYPAMRSDTGREGRIDVFLPRRYLIEQKTTGKIRTPRLGSESNAEQQAKAYLTGGSITTAQMPRYLVTSDFATIQVTDLDQPPRSVHRTRNIRFEDLNDHVEMFLFLAVDDPDAMIAEEQADASVKAARLMGDLYAAMTGDSDVDATEVHDAREEDAASMEASILLTRLLFLMFGDDAGLWERGLFHRFVETRTSVDGSDLGQQLRTLFEVLDTPEDRRPRRVDEAMKVFPYVNGDLYKDAGRDQTVWFDADMRDALLAACRFDWSRISPAVFGSLFQTVKSRAARNLAGEHYTSEENILKTLRPLFLDEYRKRLDAADTKPKLEALHAELKLFRYIDPACGCGNFLIVAYREMRALELELLVKLKAMRGREGELVLDPSELLNVRLDQFYGIELNWWPAKIAETAMYLVDHQANQKMLNTLGLPVTRLPINISAHIEHENALSIDWEVVLPTTPELRVYVFGNPPFLGRKVSSAAQKAELREAWGVTNPGHLDFVTAWHAKSLDYLSGKDGEFAFVTTNSITQGEPVGDLFPKIEQQGWRIKFAHRTFAWRTESSAKETAAVHCVIVGFTRDTQTKQRLFEYASPGSAPIERRTVSTGINGYLVDGPLVYATRRSTMLSPELPELGYGSMPNDGGGLMINPAEYAEVMADPVAAKYVRKFVGASELIHNKDRWCLWMVDLDPADVPRSPILQKRLAKVKAVRLASKNPDTWPHAETPARFWFINQRDVPYLCIPAHFSENRRYATVARFEPDVIAGNANFTCPDPDGFGFGIISSAMFMTWQQTVGGRLESRLRFSASLVWNNFPLPTVPTPLRRQIIAAGEKVLAARALHPDRPLADHYQPLAMTPELVAAHRALDKVVDKAFGVHGARRMAEGDRQRILFEKYAEMTTAPVT</sequence>
<keyword evidence="3" id="KW-0808">Transferase</keyword>
<dbReference type="SUPFAM" id="SSF53335">
    <property type="entry name" value="S-adenosyl-L-methionine-dependent methyltransferases"/>
    <property type="match status" value="1"/>
</dbReference>
<evidence type="ECO:0000313" key="13">
    <source>
        <dbReference type="Proteomes" id="UP000077868"/>
    </source>
</evidence>
<keyword evidence="2" id="KW-0489">Methyltransferase</keyword>
<feature type="domain" description="YprB ribonuclease H-like" evidence="6">
    <location>
        <begin position="377"/>
        <end position="521"/>
    </location>
</feature>
<evidence type="ECO:0000259" key="10">
    <source>
        <dbReference type="Pfam" id="PF20467"/>
    </source>
</evidence>
<dbReference type="PATRIC" id="fig|1300347.3.peg.2235"/>
<feature type="domain" description="MmeI-like DNA-methyltransferase" evidence="11">
    <location>
        <begin position="980"/>
        <end position="1244"/>
    </location>
</feature>
<feature type="compositionally biased region" description="Polar residues" evidence="5">
    <location>
        <begin position="551"/>
        <end position="562"/>
    </location>
</feature>
<feature type="region of interest" description="Disordered" evidence="5">
    <location>
        <begin position="530"/>
        <end position="609"/>
    </location>
</feature>
<evidence type="ECO:0000259" key="9">
    <source>
        <dbReference type="Pfam" id="PF20466"/>
    </source>
</evidence>
<evidence type="ECO:0000259" key="6">
    <source>
        <dbReference type="Pfam" id="PF13482"/>
    </source>
</evidence>
<protein>
    <recommendedName>
        <fullName evidence="1">site-specific DNA-methyltransferase (adenine-specific)</fullName>
        <ecNumber evidence="1">2.1.1.72</ecNumber>
    </recommendedName>
</protein>
<evidence type="ECO:0000256" key="1">
    <source>
        <dbReference type="ARBA" id="ARBA00011900"/>
    </source>
</evidence>